<gene>
    <name evidence="1" type="ORF">GCM10022280_07800</name>
</gene>
<dbReference type="EMBL" id="BAABBQ010000001">
    <property type="protein sequence ID" value="GAA4012381.1"/>
    <property type="molecule type" value="Genomic_DNA"/>
</dbReference>
<reference evidence="2" key="1">
    <citation type="journal article" date="2019" name="Int. J. Syst. Evol. Microbiol.">
        <title>The Global Catalogue of Microorganisms (GCM) 10K type strain sequencing project: providing services to taxonomists for standard genome sequencing and annotation.</title>
        <authorList>
            <consortium name="The Broad Institute Genomics Platform"/>
            <consortium name="The Broad Institute Genome Sequencing Center for Infectious Disease"/>
            <person name="Wu L."/>
            <person name="Ma J."/>
        </authorList>
    </citation>
    <scope>NUCLEOTIDE SEQUENCE [LARGE SCALE GENOMIC DNA]</scope>
    <source>
        <strain evidence="2">JCM 17563</strain>
    </source>
</reference>
<evidence type="ECO:0000313" key="1">
    <source>
        <dbReference type="EMBL" id="GAA4012381.1"/>
    </source>
</evidence>
<sequence>MATDDPTTDERKMLLATLDHAIGRSTELAQKLAGDPDVGGEARALLGRLDCVRAEVEVIAAVRSRLAVVRTDEPASPSPRLWH</sequence>
<keyword evidence="2" id="KW-1185">Reference proteome</keyword>
<accession>A0ABP7SIZ8</accession>
<protein>
    <submittedName>
        <fullName evidence="1">Uncharacterized protein</fullName>
    </submittedName>
</protein>
<proteinExistence type="predicted"/>
<comment type="caution">
    <text evidence="1">The sequence shown here is derived from an EMBL/GenBank/DDBJ whole genome shotgun (WGS) entry which is preliminary data.</text>
</comment>
<organism evidence="1 2">
    <name type="scientific">Sphingomonas swuensis</name>
    <dbReference type="NCBI Taxonomy" id="977800"/>
    <lineage>
        <taxon>Bacteria</taxon>
        <taxon>Pseudomonadati</taxon>
        <taxon>Pseudomonadota</taxon>
        <taxon>Alphaproteobacteria</taxon>
        <taxon>Sphingomonadales</taxon>
        <taxon>Sphingomonadaceae</taxon>
        <taxon>Sphingomonas</taxon>
    </lineage>
</organism>
<evidence type="ECO:0000313" key="2">
    <source>
        <dbReference type="Proteomes" id="UP001500235"/>
    </source>
</evidence>
<name>A0ABP7SIZ8_9SPHN</name>
<dbReference type="Proteomes" id="UP001500235">
    <property type="component" value="Unassembled WGS sequence"/>
</dbReference>